<dbReference type="Gene3D" id="3.90.640.10">
    <property type="entry name" value="Actin, Chain A, domain 4"/>
    <property type="match status" value="1"/>
</dbReference>
<name>A0A927FAK1_9BACT</name>
<accession>A0A927FAK1</accession>
<evidence type="ECO:0000313" key="1">
    <source>
        <dbReference type="EMBL" id="MBD5780246.1"/>
    </source>
</evidence>
<dbReference type="RefSeq" id="WP_191617357.1">
    <property type="nucleotide sequence ID" value="NZ_JACYFG010000035.1"/>
</dbReference>
<reference evidence="1" key="1">
    <citation type="submission" date="2020-09" db="EMBL/GenBank/DDBJ databases">
        <title>Pelagicoccus enzymogenes sp. nov. with an EPS production, isolated from marine sediment.</title>
        <authorList>
            <person name="Feng X."/>
        </authorList>
    </citation>
    <scope>NUCLEOTIDE SEQUENCE</scope>
    <source>
        <strain evidence="1">NFK12</strain>
    </source>
</reference>
<comment type="caution">
    <text evidence="1">The sequence shown here is derived from an EMBL/GenBank/DDBJ whole genome shotgun (WGS) entry which is preliminary data.</text>
</comment>
<organism evidence="1 2">
    <name type="scientific">Pelagicoccus enzymogenes</name>
    <dbReference type="NCBI Taxonomy" id="2773457"/>
    <lineage>
        <taxon>Bacteria</taxon>
        <taxon>Pseudomonadati</taxon>
        <taxon>Verrucomicrobiota</taxon>
        <taxon>Opitutia</taxon>
        <taxon>Puniceicoccales</taxon>
        <taxon>Pelagicoccaceae</taxon>
        <taxon>Pelagicoccus</taxon>
    </lineage>
</organism>
<proteinExistence type="predicted"/>
<evidence type="ECO:0000313" key="2">
    <source>
        <dbReference type="Proteomes" id="UP000622317"/>
    </source>
</evidence>
<dbReference type="AlphaFoldDB" id="A0A927FAK1"/>
<sequence length="493" mass="54528">MATLGIELSDVGVHGVVINDDGSSRTIQLDSETERLPAYAFSGSNSDALVFGTEAQELGQVFPRRVNSSFIDELSLQTTNFEGRQSRIAYSQIAYKFLSELVARLRREVENVERVVIAVPGHYLEQNEISEQRIGILLGILNDLKIPVVGVVDMAAASLYSEGLWGVAEGERLFHLDLLLHATHITVFNKRFGLERVYFSRQPQNGFHSMQERFANALASRFLKQTSFDVTEDRKIEQAFHAQTREMLFHLGKSGEASLEVSTREKSRQMTVTRDLAALDLAPYVKVLTQILLRAINDYGDGDRPVQVILSERAAAIQGLKEAIVAQGVGVVKQLPAESAAFGAANLGKTWELPESIEDVRVETGINLDVPQEGDTGEFHPRVPVGAIRLVKQGKSLNPTHIVCDGLAYELGTGDFIIGFGESEDFHLVVERDLTPAPAELCRLKFEEDRWILSESKSTIIESVSTSSLRAGDSFEVALPGRRKQLLLIHCIQ</sequence>
<dbReference type="Proteomes" id="UP000622317">
    <property type="component" value="Unassembled WGS sequence"/>
</dbReference>
<dbReference type="Gene3D" id="3.30.420.40">
    <property type="match status" value="2"/>
</dbReference>
<keyword evidence="2" id="KW-1185">Reference proteome</keyword>
<protein>
    <submittedName>
        <fullName evidence="1">Uncharacterized protein</fullName>
    </submittedName>
</protein>
<gene>
    <name evidence="1" type="ORF">IEN85_12150</name>
</gene>
<dbReference type="EMBL" id="JACYFG010000035">
    <property type="protein sequence ID" value="MBD5780246.1"/>
    <property type="molecule type" value="Genomic_DNA"/>
</dbReference>